<dbReference type="EMBL" id="BRXZ01001134">
    <property type="protein sequence ID" value="GMH63336.1"/>
    <property type="molecule type" value="Genomic_DNA"/>
</dbReference>
<reference evidence="2" key="1">
    <citation type="submission" date="2022-07" db="EMBL/GenBank/DDBJ databases">
        <title>Genome analysis of Parmales, a sister group of diatoms, reveals the evolutionary specialization of diatoms from phago-mixotrophs to photoautotrophs.</title>
        <authorList>
            <person name="Ban H."/>
            <person name="Sato S."/>
            <person name="Yoshikawa S."/>
            <person name="Kazumasa Y."/>
            <person name="Nakamura Y."/>
            <person name="Ichinomiya M."/>
            <person name="Saitoh K."/>
            <person name="Sato N."/>
            <person name="Blanc-Mathieu R."/>
            <person name="Endo H."/>
            <person name="Kuwata A."/>
            <person name="Ogata H."/>
        </authorList>
    </citation>
    <scope>NUCLEOTIDE SEQUENCE</scope>
</reference>
<evidence type="ECO:0000313" key="2">
    <source>
        <dbReference type="EMBL" id="GMH63336.1"/>
    </source>
</evidence>
<feature type="transmembrane region" description="Helical" evidence="1">
    <location>
        <begin position="21"/>
        <end position="47"/>
    </location>
</feature>
<dbReference type="OrthoDB" id="196552at2759"/>
<feature type="transmembrane region" description="Helical" evidence="1">
    <location>
        <begin position="116"/>
        <end position="136"/>
    </location>
</feature>
<protein>
    <submittedName>
        <fullName evidence="2">Uncharacterized protein</fullName>
    </submittedName>
</protein>
<name>A0A9W7A0G9_9STRA</name>
<accession>A0A9W7A0G9</accession>
<keyword evidence="1" id="KW-0472">Membrane</keyword>
<sequence>MRPYDKNGEAIEGVEITDWPYYINHFVFALSIYLFNVIFFQFCTIFLDLEPIWLSGFGCSIMWYISREQRDHEKLGYFDFEGFYAPTLGIVFVFCLCQAVQMVLDKRKNPHRAVSKYAIFTVAALFIAALVVSILVNDKFRKPFGPKPA</sequence>
<organism evidence="2 3">
    <name type="scientific">Triparma retinervis</name>
    <dbReference type="NCBI Taxonomy" id="2557542"/>
    <lineage>
        <taxon>Eukaryota</taxon>
        <taxon>Sar</taxon>
        <taxon>Stramenopiles</taxon>
        <taxon>Ochrophyta</taxon>
        <taxon>Bolidophyceae</taxon>
        <taxon>Parmales</taxon>
        <taxon>Triparmaceae</taxon>
        <taxon>Triparma</taxon>
    </lineage>
</organism>
<keyword evidence="1" id="KW-1133">Transmembrane helix</keyword>
<keyword evidence="3" id="KW-1185">Reference proteome</keyword>
<evidence type="ECO:0000313" key="3">
    <source>
        <dbReference type="Proteomes" id="UP001165082"/>
    </source>
</evidence>
<comment type="caution">
    <text evidence="2">The sequence shown here is derived from an EMBL/GenBank/DDBJ whole genome shotgun (WGS) entry which is preliminary data.</text>
</comment>
<dbReference type="AlphaFoldDB" id="A0A9W7A0G9"/>
<gene>
    <name evidence="2" type="ORF">TrRE_jg2699</name>
</gene>
<dbReference type="Proteomes" id="UP001165082">
    <property type="component" value="Unassembled WGS sequence"/>
</dbReference>
<keyword evidence="1" id="KW-0812">Transmembrane</keyword>
<feature type="transmembrane region" description="Helical" evidence="1">
    <location>
        <begin position="83"/>
        <end position="104"/>
    </location>
</feature>
<evidence type="ECO:0000256" key="1">
    <source>
        <dbReference type="SAM" id="Phobius"/>
    </source>
</evidence>
<proteinExistence type="predicted"/>